<dbReference type="Pfam" id="PF00440">
    <property type="entry name" value="TetR_N"/>
    <property type="match status" value="1"/>
</dbReference>
<evidence type="ECO:0000256" key="2">
    <source>
        <dbReference type="ARBA" id="ARBA00023015"/>
    </source>
</evidence>
<protein>
    <submittedName>
        <fullName evidence="7">TetR/AcrR family transcriptional regulator</fullName>
    </submittedName>
</protein>
<evidence type="ECO:0000313" key="8">
    <source>
        <dbReference type="Proteomes" id="UP001595999"/>
    </source>
</evidence>
<dbReference type="PANTHER" id="PTHR30055">
    <property type="entry name" value="HTH-TYPE TRANSCRIPTIONAL REGULATOR RUTR"/>
    <property type="match status" value="1"/>
</dbReference>
<dbReference type="PROSITE" id="PS50977">
    <property type="entry name" value="HTH_TETR_2"/>
    <property type="match status" value="1"/>
</dbReference>
<dbReference type="InterPro" id="IPR036271">
    <property type="entry name" value="Tet_transcr_reg_TetR-rel_C_sf"/>
</dbReference>
<keyword evidence="2" id="KW-0805">Transcription regulation</keyword>
<evidence type="ECO:0000256" key="3">
    <source>
        <dbReference type="ARBA" id="ARBA00023125"/>
    </source>
</evidence>
<sequence>MSAKGEERREAILRAAMRVLTRDGGQGFRMRAIAAEAGVGISHVQYYFKNIDAVMAGVMARYLEDWDELMLDAPASLAGALDFVLETQLRHGDCKLLWELWALSSRSEAADAALKTFYAGYTDRVCALLRREAPADAPDSVLRERAVLIVALIEGLSILRGNGREQTLAPQAQRHAIDAALALAVLPLRPAVPERQA</sequence>
<evidence type="ECO:0000259" key="6">
    <source>
        <dbReference type="PROSITE" id="PS50977"/>
    </source>
</evidence>
<reference evidence="8" key="1">
    <citation type="journal article" date="2019" name="Int. J. Syst. Evol. Microbiol.">
        <title>The Global Catalogue of Microorganisms (GCM) 10K type strain sequencing project: providing services to taxonomists for standard genome sequencing and annotation.</title>
        <authorList>
            <consortium name="The Broad Institute Genomics Platform"/>
            <consortium name="The Broad Institute Genome Sequencing Center for Infectious Disease"/>
            <person name="Wu L."/>
            <person name="Ma J."/>
        </authorList>
    </citation>
    <scope>NUCLEOTIDE SEQUENCE [LARGE SCALE GENOMIC DNA]</scope>
    <source>
        <strain evidence="8">CGMCC 4.7608</strain>
    </source>
</reference>
<name>A0ABV8ZQ82_9NEIS</name>
<dbReference type="SUPFAM" id="SSF48498">
    <property type="entry name" value="Tetracyclin repressor-like, C-terminal domain"/>
    <property type="match status" value="1"/>
</dbReference>
<proteinExistence type="predicted"/>
<keyword evidence="8" id="KW-1185">Reference proteome</keyword>
<dbReference type="PANTHER" id="PTHR30055:SF231">
    <property type="entry name" value="TRANSCRIPTIONAL REGULATORY PROTEIN (PROBABLY DEOR-FAMILY)-RELATED"/>
    <property type="match status" value="1"/>
</dbReference>
<accession>A0ABV8ZQ82</accession>
<dbReference type="Proteomes" id="UP001595999">
    <property type="component" value="Unassembled WGS sequence"/>
</dbReference>
<feature type="DNA-binding region" description="H-T-H motif" evidence="5">
    <location>
        <begin position="29"/>
        <end position="48"/>
    </location>
</feature>
<keyword evidence="4" id="KW-0804">Transcription</keyword>
<feature type="domain" description="HTH tetR-type" evidence="6">
    <location>
        <begin position="6"/>
        <end position="66"/>
    </location>
</feature>
<evidence type="ECO:0000256" key="4">
    <source>
        <dbReference type="ARBA" id="ARBA00023163"/>
    </source>
</evidence>
<dbReference type="InterPro" id="IPR050109">
    <property type="entry name" value="HTH-type_TetR-like_transc_reg"/>
</dbReference>
<keyword evidence="3 5" id="KW-0238">DNA-binding</keyword>
<dbReference type="InterPro" id="IPR009057">
    <property type="entry name" value="Homeodomain-like_sf"/>
</dbReference>
<evidence type="ECO:0000313" key="7">
    <source>
        <dbReference type="EMBL" id="MFC4488625.1"/>
    </source>
</evidence>
<dbReference type="Pfam" id="PF13977">
    <property type="entry name" value="TetR_C_6"/>
    <property type="match status" value="1"/>
</dbReference>
<dbReference type="InterPro" id="IPR039538">
    <property type="entry name" value="BetI_C"/>
</dbReference>
<dbReference type="Gene3D" id="1.10.357.10">
    <property type="entry name" value="Tetracycline Repressor, domain 2"/>
    <property type="match status" value="1"/>
</dbReference>
<evidence type="ECO:0000256" key="5">
    <source>
        <dbReference type="PROSITE-ProRule" id="PRU00335"/>
    </source>
</evidence>
<gene>
    <name evidence="7" type="ORF">ACFO0R_03240</name>
</gene>
<dbReference type="EMBL" id="JBHSEK010000001">
    <property type="protein sequence ID" value="MFC4488625.1"/>
    <property type="molecule type" value="Genomic_DNA"/>
</dbReference>
<organism evidence="7 8">
    <name type="scientific">Chromobacterium aquaticum</name>
    <dbReference type="NCBI Taxonomy" id="467180"/>
    <lineage>
        <taxon>Bacteria</taxon>
        <taxon>Pseudomonadati</taxon>
        <taxon>Pseudomonadota</taxon>
        <taxon>Betaproteobacteria</taxon>
        <taxon>Neisseriales</taxon>
        <taxon>Chromobacteriaceae</taxon>
        <taxon>Chromobacterium</taxon>
    </lineage>
</organism>
<evidence type="ECO:0000256" key="1">
    <source>
        <dbReference type="ARBA" id="ARBA00022491"/>
    </source>
</evidence>
<dbReference type="InterPro" id="IPR001647">
    <property type="entry name" value="HTH_TetR"/>
</dbReference>
<dbReference type="RefSeq" id="WP_231462211.1">
    <property type="nucleotide sequence ID" value="NZ_JAJOHW010000061.1"/>
</dbReference>
<dbReference type="SUPFAM" id="SSF46689">
    <property type="entry name" value="Homeodomain-like"/>
    <property type="match status" value="1"/>
</dbReference>
<keyword evidence="1" id="KW-0678">Repressor</keyword>
<comment type="caution">
    <text evidence="7">The sequence shown here is derived from an EMBL/GenBank/DDBJ whole genome shotgun (WGS) entry which is preliminary data.</text>
</comment>